<feature type="domain" description="Acyl-CoA dehydrogenase C-terminal" evidence="4">
    <location>
        <begin position="251"/>
        <end position="381"/>
    </location>
</feature>
<dbReference type="InterPro" id="IPR036250">
    <property type="entry name" value="AcylCo_DH-like_C"/>
</dbReference>
<dbReference type="SUPFAM" id="SSF47203">
    <property type="entry name" value="Acyl-CoA dehydrogenase C-terminal domain-like"/>
    <property type="match status" value="1"/>
</dbReference>
<dbReference type="InterPro" id="IPR013786">
    <property type="entry name" value="AcylCoA_DH/ox_N"/>
</dbReference>
<feature type="domain" description="Acyl-CoA dehydrogenase/oxidase N-terminal" evidence="3">
    <location>
        <begin position="29"/>
        <end position="104"/>
    </location>
</feature>
<dbReference type="Proteomes" id="UP000326611">
    <property type="component" value="Unassembled WGS sequence"/>
</dbReference>
<evidence type="ECO:0000313" key="5">
    <source>
        <dbReference type="EMBL" id="VVP78749.1"/>
    </source>
</evidence>
<dbReference type="SUPFAM" id="SSF56645">
    <property type="entry name" value="Acyl-CoA dehydrogenase NM domain-like"/>
    <property type="match status" value="1"/>
</dbReference>
<dbReference type="Gene3D" id="2.40.110.10">
    <property type="entry name" value="Butyryl-CoA Dehydrogenase, subunit A, domain 2"/>
    <property type="match status" value="1"/>
</dbReference>
<dbReference type="Pfam" id="PF08028">
    <property type="entry name" value="Acyl-CoA_dh_2"/>
    <property type="match status" value="1"/>
</dbReference>
<dbReference type="GO" id="GO:0003995">
    <property type="term" value="F:acyl-CoA dehydrogenase activity"/>
    <property type="evidence" value="ECO:0007669"/>
    <property type="project" value="TreeGrafter"/>
</dbReference>
<organism evidence="5 6">
    <name type="scientific">Pseudomonas fluorescens</name>
    <dbReference type="NCBI Taxonomy" id="294"/>
    <lineage>
        <taxon>Bacteria</taxon>
        <taxon>Pseudomonadati</taxon>
        <taxon>Pseudomonadota</taxon>
        <taxon>Gammaproteobacteria</taxon>
        <taxon>Pseudomonadales</taxon>
        <taxon>Pseudomonadaceae</taxon>
        <taxon>Pseudomonas</taxon>
    </lineage>
</organism>
<dbReference type="OrthoDB" id="7316074at2"/>
<evidence type="ECO:0000256" key="1">
    <source>
        <dbReference type="ARBA" id="ARBA00023002"/>
    </source>
</evidence>
<dbReference type="InterPro" id="IPR013107">
    <property type="entry name" value="Acyl-CoA_DH_C"/>
</dbReference>
<keyword evidence="1 5" id="KW-0560">Oxidoreductase</keyword>
<gene>
    <name evidence="5" type="primary">hsaA_1</name>
    <name evidence="5" type="ORF">PS918_02080</name>
</gene>
<dbReference type="PANTHER" id="PTHR43884">
    <property type="entry name" value="ACYL-COA DEHYDROGENASE"/>
    <property type="match status" value="1"/>
</dbReference>
<keyword evidence="2" id="KW-1133">Transmembrane helix</keyword>
<keyword evidence="2" id="KW-0472">Membrane</keyword>
<protein>
    <submittedName>
        <fullName evidence="5">Flavin-dependent monooxygenase, oxygenase subunit HsaA</fullName>
        <ecNumber evidence="5">1.14.14.12</ecNumber>
    </submittedName>
</protein>
<evidence type="ECO:0000259" key="4">
    <source>
        <dbReference type="Pfam" id="PF08028"/>
    </source>
</evidence>
<dbReference type="EC" id="1.14.14.12" evidence="5"/>
<dbReference type="GO" id="GO:0036383">
    <property type="term" value="F:3-hydroxy-9,10-secoandrosta-1,3,5(10)-triene-9,17-dione monooxygenase activity"/>
    <property type="evidence" value="ECO:0007669"/>
    <property type="project" value="UniProtKB-EC"/>
</dbReference>
<dbReference type="EMBL" id="CABVIY010000003">
    <property type="protein sequence ID" value="VVP78749.1"/>
    <property type="molecule type" value="Genomic_DNA"/>
</dbReference>
<dbReference type="Pfam" id="PF02771">
    <property type="entry name" value="Acyl-CoA_dh_N"/>
    <property type="match status" value="1"/>
</dbReference>
<dbReference type="Gene3D" id="1.10.540.10">
    <property type="entry name" value="Acyl-CoA dehydrogenase/oxidase, N-terminal domain"/>
    <property type="match status" value="1"/>
</dbReference>
<evidence type="ECO:0000259" key="3">
    <source>
        <dbReference type="Pfam" id="PF02771"/>
    </source>
</evidence>
<dbReference type="PANTHER" id="PTHR43884:SF12">
    <property type="entry name" value="ISOVALERYL-COA DEHYDROGENASE, MITOCHONDRIAL-RELATED"/>
    <property type="match status" value="1"/>
</dbReference>
<keyword evidence="5" id="KW-0503">Monooxygenase</keyword>
<dbReference type="InterPro" id="IPR009100">
    <property type="entry name" value="AcylCoA_DH/oxidase_NM_dom_sf"/>
</dbReference>
<dbReference type="Gene3D" id="1.20.140.10">
    <property type="entry name" value="Butyryl-CoA Dehydrogenase, subunit A, domain 3"/>
    <property type="match status" value="1"/>
</dbReference>
<dbReference type="InterPro" id="IPR046373">
    <property type="entry name" value="Acyl-CoA_Oxase/DH_mid-dom_sf"/>
</dbReference>
<evidence type="ECO:0000256" key="2">
    <source>
        <dbReference type="SAM" id="Phobius"/>
    </source>
</evidence>
<proteinExistence type="predicted"/>
<evidence type="ECO:0000313" key="6">
    <source>
        <dbReference type="Proteomes" id="UP000326611"/>
    </source>
</evidence>
<reference evidence="5 6" key="1">
    <citation type="submission" date="2019-09" db="EMBL/GenBank/DDBJ databases">
        <authorList>
            <person name="Chandra G."/>
            <person name="Truman W A."/>
        </authorList>
    </citation>
    <scope>NUCLEOTIDE SEQUENCE [LARGE SCALE GENOMIC DNA]</scope>
    <source>
        <strain evidence="5">PS918</strain>
    </source>
</reference>
<accession>A0A5E7RXI7</accession>
<sequence>MNSVLLNATINEHIHESELIARASGLVETLRSRTREVDELARLPEKTVADLDAIGAFDLMIPRQHGGLQTSIRTYMEVVSEIGRGDASAGWACALINICNWMLATLYPKTVSDPIFASGSKVRSSGVLSPRKAKVKRVAGGILIEEGLWGFNSGVYHAQWDLLGIPIVNEAGETVDQGLALIPVEDITLLHDWDTMALRGSGSTSVSVNNLFVPDERIASVSKAIAGEYASTHLQGEALYRGAFIPLLAIILVFPALGIAKAALETFLAKLPGRGIQYTWYTQQDEAAVTHLQVGEASAKLDAARLVVERCVGEIDACASAGSAMDRQTRARIRRDTGYASQLIWEGVDLLATASGGSLAGSANPFNRLWRDARVANLHGVVCTSTNLELFGRILCGKEANTPLV</sequence>
<dbReference type="PIRSF" id="PIRSF016578">
    <property type="entry name" value="HsaA"/>
    <property type="match status" value="1"/>
</dbReference>
<dbReference type="RefSeq" id="WP_150770169.1">
    <property type="nucleotide sequence ID" value="NZ_CABVIY010000003.1"/>
</dbReference>
<keyword evidence="2" id="KW-0812">Transmembrane</keyword>
<feature type="transmembrane region" description="Helical" evidence="2">
    <location>
        <begin position="243"/>
        <end position="264"/>
    </location>
</feature>
<dbReference type="AlphaFoldDB" id="A0A5E7RXI7"/>
<dbReference type="InterPro" id="IPR037069">
    <property type="entry name" value="AcylCoA_DH/ox_N_sf"/>
</dbReference>
<name>A0A5E7RXI7_PSEFL</name>
<dbReference type="GO" id="GO:0050660">
    <property type="term" value="F:flavin adenine dinucleotide binding"/>
    <property type="evidence" value="ECO:0007669"/>
    <property type="project" value="InterPro"/>
</dbReference>